<sequence length="413" mass="44662">MKKDLLKFPLKRILLSAVILCSLSAIFTSCGDDAEGRIEINNTAPDKVTEVNTAKGPGEVYLSWRIPQSTSFMYTKVEYMDAKGERQYQMISKDRAENGICKATISGFANTDPVTFSLYSCSVKGNNSGSVEVTASPDTPAFAVVAETVNIESIPGGVKVSWNNESVAQVYVVLTYSAQNDASKGGTVRIPAPASSKGVQTIALSNGAGGYLMGEACNVNVTTEDEVGNSSEVFPFESTPISVVRLSQEGWSFPGYEDSYNATIGYSSQEAGGEGGSPNGRVIAMIDDNEGTFWHTAWKQASAYPHFFILDLGKDVEVSAIDIRRRTKNNGTHKGQSFALCANADAVDKNNPDSWIWQNQGHSPFDPNTDNYQMFPCLNTMKARYIKVSFAASDQGSSSFVMISEVNVYGPEK</sequence>
<keyword evidence="1" id="KW-0732">Signal</keyword>
<evidence type="ECO:0000313" key="4">
    <source>
        <dbReference type="EMBL" id="RHE94623.1"/>
    </source>
</evidence>
<feature type="chain" id="PRO_5019492218" evidence="1">
    <location>
        <begin position="28"/>
        <end position="413"/>
    </location>
</feature>
<dbReference type="PROSITE" id="PS50022">
    <property type="entry name" value="FA58C_3"/>
    <property type="match status" value="1"/>
</dbReference>
<evidence type="ECO:0000313" key="5">
    <source>
        <dbReference type="Proteomes" id="UP000285650"/>
    </source>
</evidence>
<organism evidence="4 5">
    <name type="scientific">Bacteroides intestinalis</name>
    <dbReference type="NCBI Taxonomy" id="329854"/>
    <lineage>
        <taxon>Bacteria</taxon>
        <taxon>Pseudomonadati</taxon>
        <taxon>Bacteroidota</taxon>
        <taxon>Bacteroidia</taxon>
        <taxon>Bacteroidales</taxon>
        <taxon>Bacteroidaceae</taxon>
        <taxon>Bacteroides</taxon>
    </lineage>
</organism>
<dbReference type="AlphaFoldDB" id="A0A414LIZ4"/>
<gene>
    <name evidence="4" type="ORF">DW712_04960</name>
</gene>
<evidence type="ECO:0000259" key="3">
    <source>
        <dbReference type="PROSITE" id="PS50853"/>
    </source>
</evidence>
<proteinExistence type="predicted"/>
<dbReference type="PROSITE" id="PS50853">
    <property type="entry name" value="FN3"/>
    <property type="match status" value="1"/>
</dbReference>
<dbReference type="Proteomes" id="UP000285650">
    <property type="component" value="Unassembled WGS sequence"/>
</dbReference>
<dbReference type="EMBL" id="QSKV01000002">
    <property type="protein sequence ID" value="RHE94623.1"/>
    <property type="molecule type" value="Genomic_DNA"/>
</dbReference>
<feature type="domain" description="Fibronectin type-III" evidence="3">
    <location>
        <begin position="44"/>
        <end position="142"/>
    </location>
</feature>
<reference evidence="4 5" key="1">
    <citation type="submission" date="2018-08" db="EMBL/GenBank/DDBJ databases">
        <title>A genome reference for cultivated species of the human gut microbiota.</title>
        <authorList>
            <person name="Zou Y."/>
            <person name="Xue W."/>
            <person name="Luo G."/>
        </authorList>
    </citation>
    <scope>NUCLEOTIDE SEQUENCE [LARGE SCALE GENOMIC DNA]</scope>
    <source>
        <strain evidence="4 5">AM27-17</strain>
    </source>
</reference>
<evidence type="ECO:0000256" key="1">
    <source>
        <dbReference type="SAM" id="SignalP"/>
    </source>
</evidence>
<comment type="caution">
    <text evidence="4">The sequence shown here is derived from an EMBL/GenBank/DDBJ whole genome shotgun (WGS) entry which is preliminary data.</text>
</comment>
<dbReference type="InterPro" id="IPR000421">
    <property type="entry name" value="FA58C"/>
</dbReference>
<dbReference type="InterPro" id="IPR032527">
    <property type="entry name" value="DUF4959"/>
</dbReference>
<name>A0A414LIZ4_9BACE</name>
<dbReference type="SUPFAM" id="SSF49785">
    <property type="entry name" value="Galactose-binding domain-like"/>
    <property type="match status" value="1"/>
</dbReference>
<dbReference type="InterPro" id="IPR008979">
    <property type="entry name" value="Galactose-bd-like_sf"/>
</dbReference>
<dbReference type="PROSITE" id="PS51257">
    <property type="entry name" value="PROKAR_LIPOPROTEIN"/>
    <property type="match status" value="1"/>
</dbReference>
<feature type="signal peptide" evidence="1">
    <location>
        <begin position="1"/>
        <end position="27"/>
    </location>
</feature>
<protein>
    <submittedName>
        <fullName evidence="4">DUF4959 domain-containing protein</fullName>
    </submittedName>
</protein>
<dbReference type="RefSeq" id="WP_118221078.1">
    <property type="nucleotide sequence ID" value="NZ_JADNIJ010000015.1"/>
</dbReference>
<dbReference type="InterPro" id="IPR003961">
    <property type="entry name" value="FN3_dom"/>
</dbReference>
<accession>A0A414LIZ4</accession>
<dbReference type="Pfam" id="PF00754">
    <property type="entry name" value="F5_F8_type_C"/>
    <property type="match status" value="1"/>
</dbReference>
<feature type="domain" description="F5/8 type C" evidence="2">
    <location>
        <begin position="241"/>
        <end position="411"/>
    </location>
</feature>
<dbReference type="Pfam" id="PF16323">
    <property type="entry name" value="DUF4959"/>
    <property type="match status" value="1"/>
</dbReference>
<dbReference type="Gene3D" id="2.60.120.260">
    <property type="entry name" value="Galactose-binding domain-like"/>
    <property type="match status" value="1"/>
</dbReference>
<evidence type="ECO:0000259" key="2">
    <source>
        <dbReference type="PROSITE" id="PS50022"/>
    </source>
</evidence>